<evidence type="ECO:0000313" key="1">
    <source>
        <dbReference type="EMBL" id="KNC85617.1"/>
    </source>
</evidence>
<name>A0A0L0G9C7_9EUKA</name>
<dbReference type="RefSeq" id="XP_014159519.1">
    <property type="nucleotide sequence ID" value="XM_014304044.1"/>
</dbReference>
<dbReference type="Proteomes" id="UP000054560">
    <property type="component" value="Unassembled WGS sequence"/>
</dbReference>
<accession>A0A0L0G9C7</accession>
<dbReference type="Gene3D" id="1.25.10.10">
    <property type="entry name" value="Leucine-rich Repeat Variant"/>
    <property type="match status" value="1"/>
</dbReference>
<evidence type="ECO:0000313" key="2">
    <source>
        <dbReference type="Proteomes" id="UP000054560"/>
    </source>
</evidence>
<dbReference type="AlphaFoldDB" id="A0A0L0G9C7"/>
<keyword evidence="2" id="KW-1185">Reference proteome</keyword>
<sequence length="306" mass="34276">MMAQNEPHSDARTVLVSDAEDFHHETQFIETLRLILREDHTRIVDDTLYEKVLDWMLRCVTLDPVNRIRARDGYQLSPKFPSDFAGHEEILRMIGSGLQQKESRVVAVMLKLCGHLCSLGDAAFKMVHDGPLDALNIALRLTNHAEPRIRTAAYECLTLAASFAGHHADSATPRNNKHTPDATQCRTTQVDVNAHESARRSVEWCAHEEESLFECVAASLSDRSIYVQLQGRTLLVNVLNACQDTPRLLAKIWQDGSPMYDEITRVLDDAPAFSYERKKAIADMVLAVCLAVQDSVPLDLGSDAQR</sequence>
<dbReference type="SUPFAM" id="SSF48371">
    <property type="entry name" value="ARM repeat"/>
    <property type="match status" value="1"/>
</dbReference>
<reference evidence="1 2" key="1">
    <citation type="submission" date="2011-02" db="EMBL/GenBank/DDBJ databases">
        <title>The Genome Sequence of Sphaeroforma arctica JP610.</title>
        <authorList>
            <consortium name="The Broad Institute Genome Sequencing Platform"/>
            <person name="Russ C."/>
            <person name="Cuomo C."/>
            <person name="Young S.K."/>
            <person name="Zeng Q."/>
            <person name="Gargeya S."/>
            <person name="Alvarado L."/>
            <person name="Berlin A."/>
            <person name="Chapman S.B."/>
            <person name="Chen Z."/>
            <person name="Freedman E."/>
            <person name="Gellesch M."/>
            <person name="Goldberg J."/>
            <person name="Griggs A."/>
            <person name="Gujja S."/>
            <person name="Heilman E."/>
            <person name="Heiman D."/>
            <person name="Howarth C."/>
            <person name="Mehta T."/>
            <person name="Neiman D."/>
            <person name="Pearson M."/>
            <person name="Roberts A."/>
            <person name="Saif S."/>
            <person name="Shea T."/>
            <person name="Shenoy N."/>
            <person name="Sisk P."/>
            <person name="Stolte C."/>
            <person name="Sykes S."/>
            <person name="White J."/>
            <person name="Yandava C."/>
            <person name="Burger G."/>
            <person name="Gray M.W."/>
            <person name="Holland P.W.H."/>
            <person name="King N."/>
            <person name="Lang F.B.F."/>
            <person name="Roger A.J."/>
            <person name="Ruiz-Trillo I."/>
            <person name="Haas B."/>
            <person name="Nusbaum C."/>
            <person name="Birren B."/>
        </authorList>
    </citation>
    <scope>NUCLEOTIDE SEQUENCE [LARGE SCALE GENOMIC DNA]</scope>
    <source>
        <strain evidence="1 2">JP610</strain>
    </source>
</reference>
<dbReference type="InterPro" id="IPR011989">
    <property type="entry name" value="ARM-like"/>
</dbReference>
<dbReference type="GeneID" id="25902694"/>
<protein>
    <submittedName>
        <fullName evidence="1">Uncharacterized protein</fullName>
    </submittedName>
</protein>
<gene>
    <name evidence="1" type="ORF">SARC_02190</name>
</gene>
<proteinExistence type="predicted"/>
<organism evidence="1 2">
    <name type="scientific">Sphaeroforma arctica JP610</name>
    <dbReference type="NCBI Taxonomy" id="667725"/>
    <lineage>
        <taxon>Eukaryota</taxon>
        <taxon>Ichthyosporea</taxon>
        <taxon>Ichthyophonida</taxon>
        <taxon>Sphaeroforma</taxon>
    </lineage>
</organism>
<dbReference type="EMBL" id="KQ241692">
    <property type="protein sequence ID" value="KNC85617.1"/>
    <property type="molecule type" value="Genomic_DNA"/>
</dbReference>
<dbReference type="InterPro" id="IPR016024">
    <property type="entry name" value="ARM-type_fold"/>
</dbReference>